<organism evidence="1">
    <name type="scientific">marine metagenome</name>
    <dbReference type="NCBI Taxonomy" id="408172"/>
    <lineage>
        <taxon>unclassified sequences</taxon>
        <taxon>metagenomes</taxon>
        <taxon>ecological metagenomes</taxon>
    </lineage>
</organism>
<name>A0A382L9V5_9ZZZZ</name>
<evidence type="ECO:0000313" key="1">
    <source>
        <dbReference type="EMBL" id="SVC33450.1"/>
    </source>
</evidence>
<accession>A0A382L9V5</accession>
<reference evidence="1" key="1">
    <citation type="submission" date="2018-05" db="EMBL/GenBank/DDBJ databases">
        <authorList>
            <person name="Lanie J.A."/>
            <person name="Ng W.-L."/>
            <person name="Kazmierczak K.M."/>
            <person name="Andrzejewski T.M."/>
            <person name="Davidsen T.M."/>
            <person name="Wayne K.J."/>
            <person name="Tettelin H."/>
            <person name="Glass J.I."/>
            <person name="Rusch D."/>
            <person name="Podicherti R."/>
            <person name="Tsui H.-C.T."/>
            <person name="Winkler M.E."/>
        </authorList>
    </citation>
    <scope>NUCLEOTIDE SEQUENCE</scope>
</reference>
<protein>
    <submittedName>
        <fullName evidence="1">Uncharacterized protein</fullName>
    </submittedName>
</protein>
<dbReference type="AlphaFoldDB" id="A0A382L9V5"/>
<gene>
    <name evidence="1" type="ORF">METZ01_LOCUS286304</name>
</gene>
<proteinExistence type="predicted"/>
<dbReference type="EMBL" id="UINC01085672">
    <property type="protein sequence ID" value="SVC33450.1"/>
    <property type="molecule type" value="Genomic_DNA"/>
</dbReference>
<sequence>MRQLEHQIKTLPEREKLSFLLETKKVTEDLIFAKQTEGVEFRKNEKR</sequence>